<feature type="binding site" evidence="10">
    <location>
        <position position="43"/>
    </location>
    <ligand>
        <name>FAD</name>
        <dbReference type="ChEBI" id="CHEBI:57692"/>
    </ligand>
</feature>
<dbReference type="GO" id="GO:0090524">
    <property type="term" value="F:cytochrome-b5 reductase activity, acting on NADH"/>
    <property type="evidence" value="ECO:0007669"/>
    <property type="project" value="UniProtKB-EC"/>
</dbReference>
<keyword evidence="14" id="KW-1185">Reference proteome</keyword>
<dbReference type="EMBL" id="FN647801">
    <property type="protein sequence ID" value="CBN75480.1"/>
    <property type="molecule type" value="Genomic_DNA"/>
</dbReference>
<keyword evidence="8" id="KW-0496">Mitochondrion</keyword>
<keyword evidence="5 10" id="KW-0274">FAD</keyword>
<feature type="domain" description="Oxidoreductase FAD/NAD(P)-binding" evidence="12">
    <location>
        <begin position="35"/>
        <end position="108"/>
    </location>
</feature>
<name>D8LCT8_ECTSI</name>
<dbReference type="PANTHER" id="PTHR19370:SF171">
    <property type="entry name" value="NADH-CYTOCHROME B5 REDUCTASE 2"/>
    <property type="match status" value="1"/>
</dbReference>
<comment type="subcellular location">
    <subcellularLocation>
        <location evidence="2">Mitochondrion</location>
    </subcellularLocation>
</comment>
<feature type="region of interest" description="Disordered" evidence="11">
    <location>
        <begin position="91"/>
        <end position="115"/>
    </location>
</feature>
<dbReference type="Pfam" id="PF00175">
    <property type="entry name" value="NAD_binding_1"/>
    <property type="match status" value="1"/>
</dbReference>
<proteinExistence type="inferred from homology"/>
<dbReference type="SUPFAM" id="SSF52343">
    <property type="entry name" value="Ferredoxin reductase-like, C-terminal NADP-linked domain"/>
    <property type="match status" value="1"/>
</dbReference>
<dbReference type="InterPro" id="IPR001433">
    <property type="entry name" value="OxRdtase_FAD/NAD-bd"/>
</dbReference>
<dbReference type="AlphaFoldDB" id="D8LCT8"/>
<evidence type="ECO:0000256" key="8">
    <source>
        <dbReference type="ARBA" id="ARBA00023128"/>
    </source>
</evidence>
<keyword evidence="4 10" id="KW-0285">Flavoprotein</keyword>
<evidence type="ECO:0000256" key="3">
    <source>
        <dbReference type="ARBA" id="ARBA00006105"/>
    </source>
</evidence>
<comment type="catalytic activity">
    <reaction evidence="9">
        <text>2 Fe(III)-[cytochrome b5] + NADH = 2 Fe(II)-[cytochrome b5] + NAD(+) + H(+)</text>
        <dbReference type="Rhea" id="RHEA:46680"/>
        <dbReference type="Rhea" id="RHEA-COMP:10438"/>
        <dbReference type="Rhea" id="RHEA-COMP:10439"/>
        <dbReference type="ChEBI" id="CHEBI:15378"/>
        <dbReference type="ChEBI" id="CHEBI:29033"/>
        <dbReference type="ChEBI" id="CHEBI:29034"/>
        <dbReference type="ChEBI" id="CHEBI:57540"/>
        <dbReference type="ChEBI" id="CHEBI:57945"/>
        <dbReference type="EC" id="1.6.2.2"/>
    </reaction>
</comment>
<dbReference type="CDD" id="cd06183">
    <property type="entry name" value="cyt_b5_reduct_like"/>
    <property type="match status" value="1"/>
</dbReference>
<reference evidence="13 14" key="1">
    <citation type="journal article" date="2010" name="Nature">
        <title>The Ectocarpus genome and the independent evolution of multicellularity in brown algae.</title>
        <authorList>
            <person name="Cock J.M."/>
            <person name="Sterck L."/>
            <person name="Rouze P."/>
            <person name="Scornet D."/>
            <person name="Allen A.E."/>
            <person name="Amoutzias G."/>
            <person name="Anthouard V."/>
            <person name="Artiguenave F."/>
            <person name="Aury J.M."/>
            <person name="Badger J.H."/>
            <person name="Beszteri B."/>
            <person name="Billiau K."/>
            <person name="Bonnet E."/>
            <person name="Bothwell J.H."/>
            <person name="Bowler C."/>
            <person name="Boyen C."/>
            <person name="Brownlee C."/>
            <person name="Carrano C.J."/>
            <person name="Charrier B."/>
            <person name="Cho G.Y."/>
            <person name="Coelho S.M."/>
            <person name="Collen J."/>
            <person name="Corre E."/>
            <person name="Da Silva C."/>
            <person name="Delage L."/>
            <person name="Delaroque N."/>
            <person name="Dittami S.M."/>
            <person name="Doulbeau S."/>
            <person name="Elias M."/>
            <person name="Farnham G."/>
            <person name="Gachon C.M."/>
            <person name="Gschloessl B."/>
            <person name="Heesch S."/>
            <person name="Jabbari K."/>
            <person name="Jubin C."/>
            <person name="Kawai H."/>
            <person name="Kimura K."/>
            <person name="Kloareg B."/>
            <person name="Kupper F.C."/>
            <person name="Lang D."/>
            <person name="Le Bail A."/>
            <person name="Leblanc C."/>
            <person name="Lerouge P."/>
            <person name="Lohr M."/>
            <person name="Lopez P.J."/>
            <person name="Martens C."/>
            <person name="Maumus F."/>
            <person name="Michel G."/>
            <person name="Miranda-Saavedra D."/>
            <person name="Morales J."/>
            <person name="Moreau H."/>
            <person name="Motomura T."/>
            <person name="Nagasato C."/>
            <person name="Napoli C.A."/>
            <person name="Nelson D.R."/>
            <person name="Nyvall-Collen P."/>
            <person name="Peters A.F."/>
            <person name="Pommier C."/>
            <person name="Potin P."/>
            <person name="Poulain J."/>
            <person name="Quesneville H."/>
            <person name="Read B."/>
            <person name="Rensing S.A."/>
            <person name="Ritter A."/>
            <person name="Rousvoal S."/>
            <person name="Samanta M."/>
            <person name="Samson G."/>
            <person name="Schroeder D.C."/>
            <person name="Segurens B."/>
            <person name="Strittmatter M."/>
            <person name="Tonon T."/>
            <person name="Tregear J.W."/>
            <person name="Valentin K."/>
            <person name="von Dassow P."/>
            <person name="Yamagishi T."/>
            <person name="Van de Peer Y."/>
            <person name="Wincker P."/>
        </authorList>
    </citation>
    <scope>NUCLEOTIDE SEQUENCE [LARGE SCALE GENOMIC DNA]</scope>
    <source>
        <strain evidence="14">Ec32 / CCAP1310/4</strain>
    </source>
</reference>
<dbReference type="InParanoid" id="D8LCT8"/>
<evidence type="ECO:0000256" key="2">
    <source>
        <dbReference type="ARBA" id="ARBA00004173"/>
    </source>
</evidence>
<dbReference type="Proteomes" id="UP000002630">
    <property type="component" value="Linkage Group LG34"/>
</dbReference>
<dbReference type="InterPro" id="IPR001834">
    <property type="entry name" value="CBR-like"/>
</dbReference>
<keyword evidence="7" id="KW-0520">NAD</keyword>
<comment type="similarity">
    <text evidence="3">Belongs to the flavoprotein pyridine nucleotide cytochrome reductase family.</text>
</comment>
<dbReference type="EMBL" id="FN649759">
    <property type="protein sequence ID" value="CBN75480.1"/>
    <property type="molecule type" value="Genomic_DNA"/>
</dbReference>
<evidence type="ECO:0000313" key="13">
    <source>
        <dbReference type="EMBL" id="CBN75480.1"/>
    </source>
</evidence>
<dbReference type="PRINTS" id="PR00406">
    <property type="entry name" value="CYTB5RDTASE"/>
</dbReference>
<evidence type="ECO:0000256" key="7">
    <source>
        <dbReference type="ARBA" id="ARBA00023027"/>
    </source>
</evidence>
<dbReference type="GO" id="GO:0005739">
    <property type="term" value="C:mitochondrion"/>
    <property type="evidence" value="ECO:0007669"/>
    <property type="project" value="UniProtKB-SubCell"/>
</dbReference>
<evidence type="ECO:0000256" key="4">
    <source>
        <dbReference type="ARBA" id="ARBA00022630"/>
    </source>
</evidence>
<evidence type="ECO:0000259" key="12">
    <source>
        <dbReference type="Pfam" id="PF00175"/>
    </source>
</evidence>
<dbReference type="PRINTS" id="PR00371">
    <property type="entry name" value="FPNCR"/>
</dbReference>
<dbReference type="InterPro" id="IPR001709">
    <property type="entry name" value="Flavoprot_Pyr_Nucl_cyt_Rdtase"/>
</dbReference>
<evidence type="ECO:0000256" key="1">
    <source>
        <dbReference type="ARBA" id="ARBA00001974"/>
    </source>
</evidence>
<evidence type="ECO:0000256" key="5">
    <source>
        <dbReference type="ARBA" id="ARBA00022827"/>
    </source>
</evidence>
<evidence type="ECO:0000256" key="9">
    <source>
        <dbReference type="ARBA" id="ARBA00047682"/>
    </source>
</evidence>
<protein>
    <recommendedName>
        <fullName evidence="12">Oxidoreductase FAD/NAD(P)-binding domain-containing protein</fullName>
    </recommendedName>
</protein>
<dbReference type="InterPro" id="IPR039261">
    <property type="entry name" value="FNR_nucleotide-bd"/>
</dbReference>
<evidence type="ECO:0000256" key="6">
    <source>
        <dbReference type="ARBA" id="ARBA00023002"/>
    </source>
</evidence>
<accession>D8LCT8</accession>
<dbReference type="STRING" id="2880.D8LCT8"/>
<dbReference type="OrthoDB" id="432685at2759"/>
<evidence type="ECO:0000256" key="11">
    <source>
        <dbReference type="SAM" id="MobiDB-lite"/>
    </source>
</evidence>
<evidence type="ECO:0000256" key="10">
    <source>
        <dbReference type="PIRSR" id="PIRSR601834-1"/>
    </source>
</evidence>
<keyword evidence="6" id="KW-0560">Oxidoreductase</keyword>
<dbReference type="eggNOG" id="KOG0534">
    <property type="taxonomic scope" value="Eukaryota"/>
</dbReference>
<evidence type="ECO:0000313" key="14">
    <source>
        <dbReference type="Proteomes" id="UP000002630"/>
    </source>
</evidence>
<dbReference type="PANTHER" id="PTHR19370">
    <property type="entry name" value="NADH-CYTOCHROME B5 REDUCTASE"/>
    <property type="match status" value="1"/>
</dbReference>
<organism evidence="13 14">
    <name type="scientific">Ectocarpus siliculosus</name>
    <name type="common">Brown alga</name>
    <name type="synonym">Conferva siliculosa</name>
    <dbReference type="NCBI Taxonomy" id="2880"/>
    <lineage>
        <taxon>Eukaryota</taxon>
        <taxon>Sar</taxon>
        <taxon>Stramenopiles</taxon>
        <taxon>Ochrophyta</taxon>
        <taxon>PX clade</taxon>
        <taxon>Phaeophyceae</taxon>
        <taxon>Ectocarpales</taxon>
        <taxon>Ectocarpaceae</taxon>
        <taxon>Ectocarpus</taxon>
    </lineage>
</organism>
<comment type="cofactor">
    <cofactor evidence="1 10">
        <name>FAD</name>
        <dbReference type="ChEBI" id="CHEBI:57692"/>
    </cofactor>
</comment>
<gene>
    <name evidence="13" type="ORF">Esi_0111_0012</name>
</gene>
<dbReference type="Gene3D" id="3.40.50.80">
    <property type="entry name" value="Nucleotide-binding domain of ferredoxin-NADP reductase (FNR) module"/>
    <property type="match status" value="1"/>
</dbReference>
<sequence length="115" mass="12505">MAEATDSSKTAFSPKVKGPFPKFDYSPNVKKEIGMIAGGTGITPMLQVLQELLLNPEDKTKVTLLFANATTADIMLKAEIDKLAAEHGQLRRRLHRGQGGRKGWTGGRRDTSTPP</sequence>